<dbReference type="Proteomes" id="UP000000332">
    <property type="component" value="Chromosome"/>
</dbReference>
<proteinExistence type="predicted"/>
<accession>D8IC25</accession>
<dbReference type="HOGENOM" id="CLU_207821_3_1_12"/>
<dbReference type="KEGG" id="bpo:BP951000_0699"/>
<evidence type="ECO:0008006" key="4">
    <source>
        <dbReference type="Google" id="ProtNLM"/>
    </source>
</evidence>
<evidence type="ECO:0000313" key="2">
    <source>
        <dbReference type="EMBL" id="ADK30698.1"/>
    </source>
</evidence>
<dbReference type="RefSeq" id="WP_013243652.1">
    <property type="nucleotide sequence ID" value="NC_014330.1"/>
</dbReference>
<sequence>MSKKPNHNADISNPNKGTSGTNITYDKNQGNRGKQMNPNQKK</sequence>
<dbReference type="STRING" id="759914.BP951000_0699"/>
<dbReference type="eggNOG" id="ENOG5033HWR">
    <property type="taxonomic scope" value="Bacteria"/>
</dbReference>
<feature type="compositionally biased region" description="Polar residues" evidence="1">
    <location>
        <begin position="9"/>
        <end position="42"/>
    </location>
</feature>
<dbReference type="InParanoid" id="D8IC25"/>
<name>D8IC25_BRAP9</name>
<gene>
    <name evidence="2" type="ordered locus">BP951000_0699</name>
</gene>
<evidence type="ECO:0000256" key="1">
    <source>
        <dbReference type="SAM" id="MobiDB-lite"/>
    </source>
</evidence>
<dbReference type="EMBL" id="CP002025">
    <property type="protein sequence ID" value="ADK30698.1"/>
    <property type="molecule type" value="Genomic_DNA"/>
</dbReference>
<reference evidence="2 3" key="1">
    <citation type="journal article" date="2010" name="PLoS ONE">
        <title>The complete genome sequence of the pathogenic intestinal spirochete Brachyspira pilosicoli and comparison with other Brachyspira genomes.</title>
        <authorList>
            <person name="Wanchanthuek P."/>
            <person name="Bellgard M.I."/>
            <person name="La T."/>
            <person name="Ryan K."/>
            <person name="Moolhuijzen P."/>
            <person name="Chapman B."/>
            <person name="Black M."/>
            <person name="Schibeci D."/>
            <person name="Hunter A."/>
            <person name="Barrero R."/>
            <person name="Phillips N.D."/>
            <person name="Hampson D.J."/>
        </authorList>
    </citation>
    <scope>NUCLEOTIDE SEQUENCE [LARGE SCALE GENOMIC DNA]</scope>
    <source>
        <strain evidence="3">ATCC BAA-1826 / 95/1000</strain>
    </source>
</reference>
<keyword evidence="3" id="KW-1185">Reference proteome</keyword>
<evidence type="ECO:0000313" key="3">
    <source>
        <dbReference type="Proteomes" id="UP000000332"/>
    </source>
</evidence>
<dbReference type="GeneID" id="76624095"/>
<organism evidence="2 3">
    <name type="scientific">Brachyspira pilosicoli (strain ATCC BAA-1826 / 95/1000)</name>
    <dbReference type="NCBI Taxonomy" id="759914"/>
    <lineage>
        <taxon>Bacteria</taxon>
        <taxon>Pseudomonadati</taxon>
        <taxon>Spirochaetota</taxon>
        <taxon>Spirochaetia</taxon>
        <taxon>Brachyspirales</taxon>
        <taxon>Brachyspiraceae</taxon>
        <taxon>Brachyspira</taxon>
    </lineage>
</organism>
<protein>
    <recommendedName>
        <fullName evidence="4">Alpha-amylase</fullName>
    </recommendedName>
</protein>
<feature type="region of interest" description="Disordered" evidence="1">
    <location>
        <begin position="1"/>
        <end position="42"/>
    </location>
</feature>
<dbReference type="AlphaFoldDB" id="D8IC25"/>